<reference evidence="1 2" key="1">
    <citation type="submission" date="2007-10" db="EMBL/GenBank/DDBJ databases">
        <authorList>
            <person name="Yayanos A."/>
            <person name="Ferriera S."/>
            <person name="Johnson J."/>
            <person name="Kravitz S."/>
            <person name="Halpern A."/>
            <person name="Remington K."/>
            <person name="Beeson K."/>
            <person name="Tran B."/>
            <person name="Rogers Y.-H."/>
            <person name="Friedman R."/>
            <person name="Venter J.C."/>
        </authorList>
    </citation>
    <scope>NUCLEOTIDE SEQUENCE [LARGE SCALE GENOMIC DNA]</scope>
    <source>
        <strain evidence="1 2">KT99</strain>
    </source>
</reference>
<dbReference type="PANTHER" id="PTHR38978">
    <property type="entry name" value="DUF2787 DOMAIN-CONTAINING PROTEIN"/>
    <property type="match status" value="1"/>
</dbReference>
<evidence type="ECO:0000313" key="1">
    <source>
        <dbReference type="EMBL" id="EDQ02029.1"/>
    </source>
</evidence>
<sequence length="138" mass="15826">MSIKINIDNLCLPVSQTLATYIVQLITDHDNNQAITINFRDPTYSADAGGFHPVEIRLEKDHSQWNFSYITDFCYVGSGYMADLAKDLDFDFGCGVFQNLVGTYPLEQARDIYQMWERNFLSYCIDINVFKIEIGAED</sequence>
<dbReference type="STRING" id="314608.KT99_19554"/>
<accession>A9CZQ0</accession>
<dbReference type="Pfam" id="PF10980">
    <property type="entry name" value="DUF2787"/>
    <property type="match status" value="1"/>
</dbReference>
<name>A9CZQ0_9GAMM</name>
<dbReference type="Proteomes" id="UP000005839">
    <property type="component" value="Unassembled WGS sequence"/>
</dbReference>
<organism evidence="1 2">
    <name type="scientific">Shewanella benthica KT99</name>
    <dbReference type="NCBI Taxonomy" id="314608"/>
    <lineage>
        <taxon>Bacteria</taxon>
        <taxon>Pseudomonadati</taxon>
        <taxon>Pseudomonadota</taxon>
        <taxon>Gammaproteobacteria</taxon>
        <taxon>Alteromonadales</taxon>
        <taxon>Shewanellaceae</taxon>
        <taxon>Shewanella</taxon>
    </lineage>
</organism>
<evidence type="ECO:0000313" key="2">
    <source>
        <dbReference type="Proteomes" id="UP000005839"/>
    </source>
</evidence>
<comment type="caution">
    <text evidence="1">The sequence shown here is derived from an EMBL/GenBank/DDBJ whole genome shotgun (WGS) entry which is preliminary data.</text>
</comment>
<dbReference type="EMBL" id="ABIC01000005">
    <property type="protein sequence ID" value="EDQ02029.1"/>
    <property type="molecule type" value="Genomic_DNA"/>
</dbReference>
<proteinExistence type="predicted"/>
<dbReference type="PANTHER" id="PTHR38978:SF2">
    <property type="entry name" value="DUF2787 DOMAIN-CONTAINING PROTEIN"/>
    <property type="match status" value="1"/>
</dbReference>
<keyword evidence="2" id="KW-1185">Reference proteome</keyword>
<protein>
    <recommendedName>
        <fullName evidence="3">DUF2787 domain-containing protein</fullName>
    </recommendedName>
</protein>
<dbReference type="RefSeq" id="WP_005496861.1">
    <property type="nucleotide sequence ID" value="NZ_ABIC01000005.1"/>
</dbReference>
<gene>
    <name evidence="1" type="ORF">KT99_19554</name>
</gene>
<dbReference type="Gene3D" id="3.10.450.430">
    <property type="entry name" value="Protein of unknown function DUF2787"/>
    <property type="match status" value="1"/>
</dbReference>
<dbReference type="InterPro" id="IPR021248">
    <property type="entry name" value="DUF2787"/>
</dbReference>
<dbReference type="AlphaFoldDB" id="A9CZQ0"/>
<evidence type="ECO:0008006" key="3">
    <source>
        <dbReference type="Google" id="ProtNLM"/>
    </source>
</evidence>